<dbReference type="Proteomes" id="UP000271925">
    <property type="component" value="Unassembled WGS sequence"/>
</dbReference>
<gene>
    <name evidence="1" type="ORF">EHT25_20965</name>
</gene>
<dbReference type="EMBL" id="RQJO01000010">
    <property type="protein sequence ID" value="RRB00670.1"/>
    <property type="molecule type" value="Genomic_DNA"/>
</dbReference>
<accession>A0A3P1BHY0</accession>
<proteinExistence type="predicted"/>
<dbReference type="OrthoDB" id="10006649at2"/>
<sequence>MIDEIKSDKKVLQPSENKYLEFSTQAEFQQTLNELSRKTEDQIDAWESKKGFISLRKRFKEVVAAEEKNAANGLAPLKSTEAQRFTSAYIPSEEGGIEPNLVDWRMMPLVNPAGIVKVGKMLLQYRRAVTKSIVDDPTKEGELALLEKATQSNSALQLQVSPVVSSRHYLPNSNARYTTRSCESASGSPQEWKMIAYEEVWEYEEGGEEYQCKYVLKYNSTTGVYEYVLECGNVYVPNLKQYCVQLKVRTLQRGAFGSWNNRSTGTQKASGQWKLATGSVLAPGWNSGNAGYVTDPFQNTNYSVTNTSGSTSTMTWTFLYSTKASSGNSNIGFDQSSYHDPYWDGYSCQCHI</sequence>
<reference evidence="1 2" key="1">
    <citation type="submission" date="2018-11" db="EMBL/GenBank/DDBJ databases">
        <authorList>
            <person name="Zhou Z."/>
            <person name="Wang G."/>
        </authorList>
    </citation>
    <scope>NUCLEOTIDE SEQUENCE [LARGE SCALE GENOMIC DNA]</scope>
    <source>
        <strain evidence="1 2">KCTC52004</strain>
    </source>
</reference>
<comment type="caution">
    <text evidence="1">The sequence shown here is derived from an EMBL/GenBank/DDBJ whole genome shotgun (WGS) entry which is preliminary data.</text>
</comment>
<keyword evidence="2" id="KW-1185">Reference proteome</keyword>
<name>A0A3P1BHY0_9BACT</name>
<dbReference type="AlphaFoldDB" id="A0A3P1BHY0"/>
<evidence type="ECO:0000313" key="2">
    <source>
        <dbReference type="Proteomes" id="UP000271925"/>
    </source>
</evidence>
<protein>
    <submittedName>
        <fullName evidence="1">Uncharacterized protein</fullName>
    </submittedName>
</protein>
<evidence type="ECO:0000313" key="1">
    <source>
        <dbReference type="EMBL" id="RRB00670.1"/>
    </source>
</evidence>
<organism evidence="1 2">
    <name type="scientific">Larkinella rosea</name>
    <dbReference type="NCBI Taxonomy" id="2025312"/>
    <lineage>
        <taxon>Bacteria</taxon>
        <taxon>Pseudomonadati</taxon>
        <taxon>Bacteroidota</taxon>
        <taxon>Cytophagia</taxon>
        <taxon>Cytophagales</taxon>
        <taxon>Spirosomataceae</taxon>
        <taxon>Larkinella</taxon>
    </lineage>
</organism>